<dbReference type="EMBL" id="JAMQOS010000002">
    <property type="protein sequence ID" value="MDS0282166.1"/>
    <property type="molecule type" value="Genomic_DNA"/>
</dbReference>
<organism evidence="5 6">
    <name type="scientific">Haloarcula onubensis</name>
    <dbReference type="NCBI Taxonomy" id="2950539"/>
    <lineage>
        <taxon>Archaea</taxon>
        <taxon>Methanobacteriati</taxon>
        <taxon>Methanobacteriota</taxon>
        <taxon>Stenosarchaea group</taxon>
        <taxon>Halobacteria</taxon>
        <taxon>Halobacteriales</taxon>
        <taxon>Haloarculaceae</taxon>
        <taxon>Haloarcula</taxon>
    </lineage>
</organism>
<keyword evidence="2" id="KW-0812">Transmembrane</keyword>
<evidence type="ECO:0000259" key="3">
    <source>
        <dbReference type="Pfam" id="PF24034"/>
    </source>
</evidence>
<evidence type="ECO:0000256" key="1">
    <source>
        <dbReference type="SAM" id="MobiDB-lite"/>
    </source>
</evidence>
<reference evidence="5 6" key="1">
    <citation type="submission" date="2022-06" db="EMBL/GenBank/DDBJ databases">
        <title>Halomicroarcula sp. a new haloarchaeum isolate from saline soil.</title>
        <authorList>
            <person name="Strakova D."/>
            <person name="Galisteo C."/>
            <person name="Sanchez-Porro C."/>
            <person name="Ventosa A."/>
        </authorList>
    </citation>
    <scope>NUCLEOTIDE SEQUENCE [LARGE SCALE GENOMIC DNA]</scope>
    <source>
        <strain evidence="5 6">S3CR25-11</strain>
    </source>
</reference>
<accession>A0ABU2FN31</accession>
<proteinExistence type="predicted"/>
<evidence type="ECO:0000313" key="6">
    <source>
        <dbReference type="Proteomes" id="UP001268864"/>
    </source>
</evidence>
<name>A0ABU2FN31_9EURY</name>
<sequence length="366" mass="39079">MAPRASAVLLVLLLCAFPAVSAATPLAATAGAPAAQSAATQELESENTTFRVQLRPNGNARWTVTETFNLSDANDTRAFEQLGESFVAGDGDAGPLSEFRAASDAASTATGREMAITDASRDYVVDDGQGRLVLSFNWTNFAAVRGGRLLLRDAFYTPDGTWFTNLEAGQSLVISPPRGYVLTNSPQNSYIDEGDLRIDGSPTTTFERGDLNIVYESDNATSTGTGPIRGGDFPLWLGMSLLLVVALVAALLYLNGEDGFPAVGATDTDDGGGDAPAPEIATDDAEPSTDDIDVELLSDEERVERLLTQNGGRMKQARIVKETGWSNAKVSQLLSAMDEDDRIDKLRIGRENLISFPDEDVTEIED</sequence>
<evidence type="ECO:0000256" key="2">
    <source>
        <dbReference type="SAM" id="Phobius"/>
    </source>
</evidence>
<dbReference type="Pfam" id="PF24036">
    <property type="entry name" value="DUF7345"/>
    <property type="match status" value="1"/>
</dbReference>
<dbReference type="InterPro" id="IPR055767">
    <property type="entry name" value="DUF7343"/>
</dbReference>
<feature type="region of interest" description="Disordered" evidence="1">
    <location>
        <begin position="264"/>
        <end position="289"/>
    </location>
</feature>
<protein>
    <recommendedName>
        <fullName evidence="7">HTH iclR-type domain-containing protein</fullName>
    </recommendedName>
</protein>
<evidence type="ECO:0008006" key="7">
    <source>
        <dbReference type="Google" id="ProtNLM"/>
    </source>
</evidence>
<feature type="transmembrane region" description="Helical" evidence="2">
    <location>
        <begin position="233"/>
        <end position="254"/>
    </location>
</feature>
<dbReference type="InterPro" id="IPR055769">
    <property type="entry name" value="DUF7345"/>
</dbReference>
<dbReference type="Pfam" id="PF24034">
    <property type="entry name" value="DUF7343"/>
    <property type="match status" value="1"/>
</dbReference>
<keyword evidence="2" id="KW-0472">Membrane</keyword>
<feature type="domain" description="DUF7345" evidence="4">
    <location>
        <begin position="51"/>
        <end position="180"/>
    </location>
</feature>
<feature type="domain" description="DUF7343" evidence="3">
    <location>
        <begin position="296"/>
        <end position="357"/>
    </location>
</feature>
<dbReference type="Proteomes" id="UP001268864">
    <property type="component" value="Unassembled WGS sequence"/>
</dbReference>
<keyword evidence="6" id="KW-1185">Reference proteome</keyword>
<evidence type="ECO:0000259" key="4">
    <source>
        <dbReference type="Pfam" id="PF24036"/>
    </source>
</evidence>
<evidence type="ECO:0000313" key="5">
    <source>
        <dbReference type="EMBL" id="MDS0282166.1"/>
    </source>
</evidence>
<comment type="caution">
    <text evidence="5">The sequence shown here is derived from an EMBL/GenBank/DDBJ whole genome shotgun (WGS) entry which is preliminary data.</text>
</comment>
<gene>
    <name evidence="5" type="ORF">NDI86_08520</name>
</gene>
<dbReference type="RefSeq" id="WP_310899999.1">
    <property type="nucleotide sequence ID" value="NZ_JAMQOS010000002.1"/>
</dbReference>
<keyword evidence="2" id="KW-1133">Transmembrane helix</keyword>